<evidence type="ECO:0000313" key="2">
    <source>
        <dbReference type="Proteomes" id="UP001423409"/>
    </source>
</evidence>
<name>A0ABP9UHJ0_9DEIO</name>
<dbReference type="Proteomes" id="UP001423409">
    <property type="component" value="Unassembled WGS sequence"/>
</dbReference>
<gene>
    <name evidence="1" type="ORF">Dcae01_02760</name>
</gene>
<protein>
    <submittedName>
        <fullName evidence="1">Uncharacterized protein</fullName>
    </submittedName>
</protein>
<proteinExistence type="predicted"/>
<evidence type="ECO:0000313" key="1">
    <source>
        <dbReference type="EMBL" id="GAA5441225.1"/>
    </source>
</evidence>
<sequence length="35" mass="3993">MSMVERNQLMEQAREVLPFSINHHHSTITLTGGAR</sequence>
<accession>A0ABP9UHJ0</accession>
<dbReference type="EMBL" id="BAABQU010000041">
    <property type="protein sequence ID" value="GAA5441225.1"/>
    <property type="molecule type" value="Genomic_DNA"/>
</dbReference>
<keyword evidence="2" id="KW-1185">Reference proteome</keyword>
<organism evidence="1 2">
    <name type="scientific">Deinococcus caeni</name>
    <dbReference type="NCBI Taxonomy" id="569127"/>
    <lineage>
        <taxon>Bacteria</taxon>
        <taxon>Thermotogati</taxon>
        <taxon>Deinococcota</taxon>
        <taxon>Deinococci</taxon>
        <taxon>Deinococcales</taxon>
        <taxon>Deinococcaceae</taxon>
        <taxon>Deinococcus</taxon>
    </lineage>
</organism>
<reference evidence="1 2" key="1">
    <citation type="submission" date="2024-02" db="EMBL/GenBank/DDBJ databases">
        <title>Deinococcus caeni NBRC 101312.</title>
        <authorList>
            <person name="Ichikawa N."/>
            <person name="Katano-Makiyama Y."/>
            <person name="Hidaka K."/>
        </authorList>
    </citation>
    <scope>NUCLEOTIDE SEQUENCE [LARGE SCALE GENOMIC DNA]</scope>
    <source>
        <strain evidence="1 2">NBRC 101312</strain>
    </source>
</reference>
<comment type="caution">
    <text evidence="1">The sequence shown here is derived from an EMBL/GenBank/DDBJ whole genome shotgun (WGS) entry which is preliminary data.</text>
</comment>